<protein>
    <submittedName>
        <fullName evidence="3">Uncharacterized protein</fullName>
    </submittedName>
</protein>
<keyword evidence="2" id="KW-1133">Transmembrane helix</keyword>
<feature type="transmembrane region" description="Helical" evidence="2">
    <location>
        <begin position="74"/>
        <end position="96"/>
    </location>
</feature>
<keyword evidence="4" id="KW-1185">Reference proteome</keyword>
<sequence length="220" mass="23648">MTTLIPPTPTTLVTLTLPTTTLTPSTPTAFFTLKLSSTFSTSFIPSSSSSSTPAPAATTTLATEAHTRSIPLSIAATVWLSIGILVTVGLGLLWAVKRHTLMRMWRVWRVGKAKPGLPISEDVPGLMLTRLTELETGIIREGEEKEQKKVGYEAEKGEMDVGEQAIPVPRVWSPLPAVVARSSVIAQPAFLPEIPEQGESLGEGTSRTERLPSYKTAVVE</sequence>
<evidence type="ECO:0000313" key="4">
    <source>
        <dbReference type="Proteomes" id="UP000799429"/>
    </source>
</evidence>
<evidence type="ECO:0000313" key="3">
    <source>
        <dbReference type="EMBL" id="KAF2837147.1"/>
    </source>
</evidence>
<reference evidence="3" key="1">
    <citation type="journal article" date="2020" name="Stud. Mycol.">
        <title>101 Dothideomycetes genomes: a test case for predicting lifestyles and emergence of pathogens.</title>
        <authorList>
            <person name="Haridas S."/>
            <person name="Albert R."/>
            <person name="Binder M."/>
            <person name="Bloem J."/>
            <person name="Labutti K."/>
            <person name="Salamov A."/>
            <person name="Andreopoulos B."/>
            <person name="Baker S."/>
            <person name="Barry K."/>
            <person name="Bills G."/>
            <person name="Bluhm B."/>
            <person name="Cannon C."/>
            <person name="Castanera R."/>
            <person name="Culley D."/>
            <person name="Daum C."/>
            <person name="Ezra D."/>
            <person name="Gonzalez J."/>
            <person name="Henrissat B."/>
            <person name="Kuo A."/>
            <person name="Liang C."/>
            <person name="Lipzen A."/>
            <person name="Lutzoni F."/>
            <person name="Magnuson J."/>
            <person name="Mondo S."/>
            <person name="Nolan M."/>
            <person name="Ohm R."/>
            <person name="Pangilinan J."/>
            <person name="Park H.-J."/>
            <person name="Ramirez L."/>
            <person name="Alfaro M."/>
            <person name="Sun H."/>
            <person name="Tritt A."/>
            <person name="Yoshinaga Y."/>
            <person name="Zwiers L.-H."/>
            <person name="Turgeon B."/>
            <person name="Goodwin S."/>
            <person name="Spatafora J."/>
            <person name="Crous P."/>
            <person name="Grigoriev I."/>
        </authorList>
    </citation>
    <scope>NUCLEOTIDE SEQUENCE</scope>
    <source>
        <strain evidence="3">CBS 101060</strain>
    </source>
</reference>
<keyword evidence="2" id="KW-0472">Membrane</keyword>
<dbReference type="Proteomes" id="UP000799429">
    <property type="component" value="Unassembled WGS sequence"/>
</dbReference>
<organism evidence="3 4">
    <name type="scientific">Patellaria atrata CBS 101060</name>
    <dbReference type="NCBI Taxonomy" id="1346257"/>
    <lineage>
        <taxon>Eukaryota</taxon>
        <taxon>Fungi</taxon>
        <taxon>Dikarya</taxon>
        <taxon>Ascomycota</taxon>
        <taxon>Pezizomycotina</taxon>
        <taxon>Dothideomycetes</taxon>
        <taxon>Dothideomycetes incertae sedis</taxon>
        <taxon>Patellariales</taxon>
        <taxon>Patellariaceae</taxon>
        <taxon>Patellaria</taxon>
    </lineage>
</organism>
<feature type="region of interest" description="Disordered" evidence="1">
    <location>
        <begin position="195"/>
        <end position="220"/>
    </location>
</feature>
<dbReference type="AlphaFoldDB" id="A0A9P4VPV7"/>
<name>A0A9P4VPV7_9PEZI</name>
<proteinExistence type="predicted"/>
<evidence type="ECO:0000256" key="1">
    <source>
        <dbReference type="SAM" id="MobiDB-lite"/>
    </source>
</evidence>
<dbReference type="EMBL" id="MU006100">
    <property type="protein sequence ID" value="KAF2837147.1"/>
    <property type="molecule type" value="Genomic_DNA"/>
</dbReference>
<comment type="caution">
    <text evidence="3">The sequence shown here is derived from an EMBL/GenBank/DDBJ whole genome shotgun (WGS) entry which is preliminary data.</text>
</comment>
<gene>
    <name evidence="3" type="ORF">M501DRAFT_1059156</name>
</gene>
<keyword evidence="2" id="KW-0812">Transmembrane</keyword>
<evidence type="ECO:0000256" key="2">
    <source>
        <dbReference type="SAM" id="Phobius"/>
    </source>
</evidence>
<accession>A0A9P4VPV7</accession>